<protein>
    <recommendedName>
        <fullName evidence="3">ABM domain-containing protein</fullName>
    </recommendedName>
</protein>
<keyword evidence="2" id="KW-1185">Reference proteome</keyword>
<dbReference type="OrthoDB" id="8481042at2"/>
<name>A0A2T3HQM3_9SPHI</name>
<dbReference type="RefSeq" id="WP_107212820.1">
    <property type="nucleotide sequence ID" value="NZ_KZ686268.1"/>
</dbReference>
<dbReference type="EMBL" id="PYLS01000001">
    <property type="protein sequence ID" value="PST84748.1"/>
    <property type="molecule type" value="Genomic_DNA"/>
</dbReference>
<reference evidence="1 2" key="1">
    <citation type="submission" date="2018-03" db="EMBL/GenBank/DDBJ databases">
        <authorList>
            <person name="Keele B.F."/>
        </authorList>
    </citation>
    <scope>NUCLEOTIDE SEQUENCE [LARGE SCALE GENOMIC DNA]</scope>
    <source>
        <strain evidence="1 2">YL28-9</strain>
    </source>
</reference>
<evidence type="ECO:0000313" key="1">
    <source>
        <dbReference type="EMBL" id="PST84748.1"/>
    </source>
</evidence>
<organism evidence="1 2">
    <name type="scientific">Pedobacter yulinensis</name>
    <dbReference type="NCBI Taxonomy" id="2126353"/>
    <lineage>
        <taxon>Bacteria</taxon>
        <taxon>Pseudomonadati</taxon>
        <taxon>Bacteroidota</taxon>
        <taxon>Sphingobacteriia</taxon>
        <taxon>Sphingobacteriales</taxon>
        <taxon>Sphingobacteriaceae</taxon>
        <taxon>Pedobacter</taxon>
    </lineage>
</organism>
<gene>
    <name evidence="1" type="ORF">C7T94_01060</name>
</gene>
<dbReference type="AlphaFoldDB" id="A0A2T3HQM3"/>
<sequence>MKIVKVTYTVQPSFVETNLKNVATFIADIKALNNSEIRYVSYLAEDGKTFVHMGTFGSDHAQQQFLALPSFRSFQQARNGSGLEKTEHIECLEVAAASYPLLA</sequence>
<proteinExistence type="predicted"/>
<evidence type="ECO:0000313" key="2">
    <source>
        <dbReference type="Proteomes" id="UP000240912"/>
    </source>
</evidence>
<dbReference type="Proteomes" id="UP000240912">
    <property type="component" value="Unassembled WGS sequence"/>
</dbReference>
<accession>A0A2T3HQM3</accession>
<comment type="caution">
    <text evidence="1">The sequence shown here is derived from an EMBL/GenBank/DDBJ whole genome shotgun (WGS) entry which is preliminary data.</text>
</comment>
<evidence type="ECO:0008006" key="3">
    <source>
        <dbReference type="Google" id="ProtNLM"/>
    </source>
</evidence>